<protein>
    <recommendedName>
        <fullName evidence="2 7">Inositol-pentakisphosphate 2-kinase</fullName>
        <ecNumber evidence="2 7">2.7.1.158</ecNumber>
    </recommendedName>
</protein>
<dbReference type="InterPro" id="IPR043001">
    <property type="entry name" value="IP5_2-K_N_lobe"/>
</dbReference>
<comment type="caution">
    <text evidence="8">The sequence shown here is derived from an EMBL/GenBank/DDBJ whole genome shotgun (WGS) entry which is preliminary data.</text>
</comment>
<dbReference type="EC" id="2.7.1.158" evidence="2 7"/>
<evidence type="ECO:0000313" key="8">
    <source>
        <dbReference type="EMBL" id="KAL1251598.1"/>
    </source>
</evidence>
<comment type="catalytic activity">
    <reaction evidence="7">
        <text>1D-myo-inositol 1,3,4,5,6-pentakisphosphate + ATP = 1D-myo-inositol hexakisphosphate + ADP + H(+)</text>
        <dbReference type="Rhea" id="RHEA:20313"/>
        <dbReference type="ChEBI" id="CHEBI:15378"/>
        <dbReference type="ChEBI" id="CHEBI:30616"/>
        <dbReference type="ChEBI" id="CHEBI:57733"/>
        <dbReference type="ChEBI" id="CHEBI:58130"/>
        <dbReference type="ChEBI" id="CHEBI:456216"/>
        <dbReference type="EC" id="2.7.1.158"/>
    </reaction>
</comment>
<organism evidence="8 9">
    <name type="scientific">Cirrhinus molitorella</name>
    <name type="common">mud carp</name>
    <dbReference type="NCBI Taxonomy" id="172907"/>
    <lineage>
        <taxon>Eukaryota</taxon>
        <taxon>Metazoa</taxon>
        <taxon>Chordata</taxon>
        <taxon>Craniata</taxon>
        <taxon>Vertebrata</taxon>
        <taxon>Euteleostomi</taxon>
        <taxon>Actinopterygii</taxon>
        <taxon>Neopterygii</taxon>
        <taxon>Teleostei</taxon>
        <taxon>Ostariophysi</taxon>
        <taxon>Cypriniformes</taxon>
        <taxon>Cyprinidae</taxon>
        <taxon>Labeoninae</taxon>
        <taxon>Labeonini</taxon>
        <taxon>Cirrhinus</taxon>
    </lineage>
</organism>
<dbReference type="EMBL" id="JAYMGO010000022">
    <property type="protein sequence ID" value="KAL1251598.1"/>
    <property type="molecule type" value="Genomic_DNA"/>
</dbReference>
<keyword evidence="3 7" id="KW-0808">Transferase</keyword>
<keyword evidence="4 7" id="KW-0547">Nucleotide-binding</keyword>
<dbReference type="Pfam" id="PF06090">
    <property type="entry name" value="Ins_P5_2-kin"/>
    <property type="match status" value="1"/>
</dbReference>
<evidence type="ECO:0000256" key="2">
    <source>
        <dbReference type="ARBA" id="ARBA00012023"/>
    </source>
</evidence>
<proteinExistence type="inferred from homology"/>
<evidence type="ECO:0000256" key="4">
    <source>
        <dbReference type="ARBA" id="ARBA00022741"/>
    </source>
</evidence>
<comment type="domain">
    <text evidence="7">The EXKPK motif is conserved in inositol-pentakisphosphate 2-kinases of both family 1 and 2.</text>
</comment>
<evidence type="ECO:0000256" key="7">
    <source>
        <dbReference type="RuleBase" id="RU364126"/>
    </source>
</evidence>
<reference evidence="8 9" key="1">
    <citation type="submission" date="2023-09" db="EMBL/GenBank/DDBJ databases">
        <authorList>
            <person name="Wang M."/>
        </authorList>
    </citation>
    <scope>NUCLEOTIDE SEQUENCE [LARGE SCALE GENOMIC DNA]</scope>
    <source>
        <strain evidence="8">GT-2023</strain>
        <tissue evidence="8">Liver</tissue>
    </source>
</reference>
<keyword evidence="9" id="KW-1185">Reference proteome</keyword>
<dbReference type="PANTHER" id="PTHR14456:SF2">
    <property type="entry name" value="INOSITOL-PENTAKISPHOSPHATE 2-KINASE"/>
    <property type="match status" value="1"/>
</dbReference>
<keyword evidence="5 7" id="KW-0418">Kinase</keyword>
<gene>
    <name evidence="8" type="ORF">QQF64_019394</name>
</gene>
<dbReference type="InterPro" id="IPR009286">
    <property type="entry name" value="Ins_P5_2-kin"/>
</dbReference>
<comment type="function">
    <text evidence="7">Phosphorylates Ins(1,3,4,5,6)P5 at position 2 to form Ins(1,2,3,4,5,6)P6 (InsP6 or phytate).</text>
</comment>
<keyword evidence="6 7" id="KW-0067">ATP-binding</keyword>
<dbReference type="Gene3D" id="3.30.200.110">
    <property type="entry name" value="Inositol-pentakisphosphate 2-kinase, N-lobe"/>
    <property type="match status" value="1"/>
</dbReference>
<name>A0ABR3LJD9_9TELE</name>
<evidence type="ECO:0000256" key="6">
    <source>
        <dbReference type="ARBA" id="ARBA00022840"/>
    </source>
</evidence>
<accession>A0ABR3LJD9</accession>
<evidence type="ECO:0000313" key="9">
    <source>
        <dbReference type="Proteomes" id="UP001558613"/>
    </source>
</evidence>
<sequence length="548" mass="63157">MRKRSPRVRPIIAQRGRALAEAVVALHRRCVRRGSSRSFAPDPDHLARSIKSAPKPLLVYGRFWVMELDKMDENDWKYHGEGNKSLVVSHLQHCQVLRLLKFPSEDSAHTRQTAEQAFRHILNIVDYSKYVMKPLLGEKYVHSGEVVKLPLDFVRQLSLKVQQERPELRCDKVMDTFSGCGLCLPNLTQLPLHHLRDHRPPICVEIKPKCGFLPFSRHITKECKRKVCRFCMHQHYKLANGKWKRLSRYCPLDLFSGSKQRMYVALKNLLEEPQNNLKIFKGGELIFSCKDDAKQQPDLNDLVQHLRPYFPHSNGLYNGHQPGKAVLNEFIQVICSALLSGGDSNRSGESRKVHLSESRPLCEASPFPRDLLRNGNQGLPKDSVLAKILQVQMLDNLDIEGIYPLYKRVEQYLEEFPKERNRLQIDGPYNESFMDTVKNCPVEDDGSVEYAVGKVHQYRVAMTAKDCSIMITFAPCEEDEEHQLNLEKPRLTYSISILDLDPKPYEGIPHQHKLDTKIVNYYLRSTQAPPPSSLYKERQECTLLFHAV</sequence>
<evidence type="ECO:0000256" key="3">
    <source>
        <dbReference type="ARBA" id="ARBA00022679"/>
    </source>
</evidence>
<dbReference type="Proteomes" id="UP001558613">
    <property type="component" value="Unassembled WGS sequence"/>
</dbReference>
<evidence type="ECO:0000256" key="5">
    <source>
        <dbReference type="ARBA" id="ARBA00022777"/>
    </source>
</evidence>
<comment type="similarity">
    <text evidence="1">Belongs to the IPK1 type 2 family.</text>
</comment>
<dbReference type="PANTHER" id="PTHR14456">
    <property type="entry name" value="INOSITOL POLYPHOSPHATE KINASE 1"/>
    <property type="match status" value="1"/>
</dbReference>
<evidence type="ECO:0000256" key="1">
    <source>
        <dbReference type="ARBA" id="ARBA00007229"/>
    </source>
</evidence>